<dbReference type="PROSITE" id="PS51379">
    <property type="entry name" value="4FE4S_FER_2"/>
    <property type="match status" value="3"/>
</dbReference>
<comment type="function">
    <text evidence="10">Part of a membrane-bound complex that couples electron transfer with translocation of ions across the membrane.</text>
</comment>
<dbReference type="InterPro" id="IPR007202">
    <property type="entry name" value="4Fe-4S_dom"/>
</dbReference>
<keyword evidence="11" id="KW-0812">Transmembrane</keyword>
<dbReference type="HAMAP" id="MF_00463">
    <property type="entry name" value="RsxB_RnfB"/>
    <property type="match status" value="1"/>
</dbReference>
<proteinExistence type="inferred from homology"/>
<evidence type="ECO:0000256" key="3">
    <source>
        <dbReference type="ARBA" id="ARBA00022723"/>
    </source>
</evidence>
<feature type="binding site" evidence="10">
    <location>
        <position position="173"/>
    </location>
    <ligand>
        <name>[4Fe-4S] cluster</name>
        <dbReference type="ChEBI" id="CHEBI:49883"/>
        <label>3</label>
    </ligand>
</feature>
<evidence type="ECO:0000256" key="10">
    <source>
        <dbReference type="HAMAP-Rule" id="MF_00463"/>
    </source>
</evidence>
<dbReference type="GO" id="GO:0022900">
    <property type="term" value="P:electron transport chain"/>
    <property type="evidence" value="ECO:0007669"/>
    <property type="project" value="UniProtKB-UniRule"/>
</dbReference>
<comment type="similarity">
    <text evidence="10">Belongs to the 4Fe4S bacterial-type ferredoxin family. RnfB subfamily.</text>
</comment>
<keyword evidence="3 10" id="KW-0479">Metal-binding</keyword>
<dbReference type="Gene3D" id="3.30.70.20">
    <property type="match status" value="2"/>
</dbReference>
<feature type="transmembrane region" description="Helical" evidence="11">
    <location>
        <begin position="6"/>
        <end position="28"/>
    </location>
</feature>
<evidence type="ECO:0000256" key="2">
    <source>
        <dbReference type="ARBA" id="ARBA00022485"/>
    </source>
</evidence>
<evidence type="ECO:0000259" key="13">
    <source>
        <dbReference type="PROSITE" id="PS51656"/>
    </source>
</evidence>
<keyword evidence="5 10" id="KW-1278">Translocase</keyword>
<feature type="domain" description="4Fe-4S ferredoxin-type" evidence="12">
    <location>
        <begin position="209"/>
        <end position="237"/>
    </location>
</feature>
<feature type="binding site" evidence="10">
    <location>
        <position position="59"/>
    </location>
    <ligand>
        <name>[4Fe-4S] cluster</name>
        <dbReference type="ChEBI" id="CHEBI:49883"/>
        <label>1</label>
    </ligand>
</feature>
<feature type="binding site" evidence="10">
    <location>
        <position position="176"/>
    </location>
    <ligand>
        <name>[4Fe-4S] cluster</name>
        <dbReference type="ChEBI" id="CHEBI:49883"/>
        <label>3</label>
    </ligand>
</feature>
<keyword evidence="10" id="KW-1003">Cell membrane</keyword>
<dbReference type="NCBIfam" id="TIGR01944">
    <property type="entry name" value="rnfB"/>
    <property type="match status" value="1"/>
</dbReference>
<feature type="binding site" evidence="10">
    <location>
        <position position="183"/>
    </location>
    <ligand>
        <name>[4Fe-4S] cluster</name>
        <dbReference type="ChEBI" id="CHEBI:49883"/>
        <label>2</label>
    </ligand>
</feature>
<dbReference type="AlphaFoldDB" id="A0A810QDD8"/>
<keyword evidence="11" id="KW-1133">Transmembrane helix</keyword>
<feature type="domain" description="4Fe-4S" evidence="13">
    <location>
        <begin position="34"/>
        <end position="93"/>
    </location>
</feature>
<keyword evidence="9 10" id="KW-0472">Membrane</keyword>
<keyword evidence="4 10" id="KW-0677">Repeat</keyword>
<evidence type="ECO:0000256" key="6">
    <source>
        <dbReference type="ARBA" id="ARBA00022982"/>
    </source>
</evidence>
<dbReference type="PANTHER" id="PTHR43560">
    <property type="entry name" value="ION-TRANSLOCATING OXIDOREDUCTASE COMPLEX SUBUNIT B"/>
    <property type="match status" value="1"/>
</dbReference>
<protein>
    <recommendedName>
        <fullName evidence="10">Ion-translocating oxidoreductase complex subunit B</fullName>
        <ecNumber evidence="10">7.-.-.-</ecNumber>
    </recommendedName>
    <alternativeName>
        <fullName evidence="10">Rnf electron transport complex subunit B</fullName>
    </alternativeName>
</protein>
<dbReference type="PANTHER" id="PTHR43560:SF1">
    <property type="entry name" value="ION-TRANSLOCATING OXIDOREDUCTASE COMPLEX SUBUNIT B"/>
    <property type="match status" value="1"/>
</dbReference>
<dbReference type="InterPro" id="IPR010207">
    <property type="entry name" value="Elect_transpt_cplx_RnfB/RsxB"/>
</dbReference>
<feature type="binding site" evidence="10">
    <location>
        <position position="54"/>
    </location>
    <ligand>
        <name>[4Fe-4S] cluster</name>
        <dbReference type="ChEBI" id="CHEBI:49883"/>
        <label>1</label>
    </ligand>
</feature>
<dbReference type="Proteomes" id="UP000681035">
    <property type="component" value="Chromosome"/>
</dbReference>
<evidence type="ECO:0000256" key="9">
    <source>
        <dbReference type="ARBA" id="ARBA00023136"/>
    </source>
</evidence>
<keyword evidence="2 10" id="KW-0004">4Fe-4S</keyword>
<evidence type="ECO:0000313" key="15">
    <source>
        <dbReference type="Proteomes" id="UP000681035"/>
    </source>
</evidence>
<dbReference type="GO" id="GO:0009055">
    <property type="term" value="F:electron transfer activity"/>
    <property type="evidence" value="ECO:0007669"/>
    <property type="project" value="InterPro"/>
</dbReference>
<keyword evidence="7 10" id="KW-0408">Iron</keyword>
<dbReference type="RefSeq" id="WP_021859295.1">
    <property type="nucleotide sequence ID" value="NZ_AP023418.1"/>
</dbReference>
<dbReference type="SUPFAM" id="SSF54862">
    <property type="entry name" value="4Fe-4S ferredoxins"/>
    <property type="match status" value="2"/>
</dbReference>
<reference evidence="14" key="1">
    <citation type="submission" date="2020-09" db="EMBL/GenBank/DDBJ databases">
        <title>New species isolated from human feces.</title>
        <authorList>
            <person name="Kitahara M."/>
            <person name="Shigeno Y."/>
            <person name="Shime M."/>
            <person name="Matsumoto Y."/>
            <person name="Nakamura S."/>
            <person name="Motooka D."/>
            <person name="Fukuoka S."/>
            <person name="Nishikawa H."/>
            <person name="Benno Y."/>
        </authorList>
    </citation>
    <scope>NUCLEOTIDE SEQUENCE</scope>
    <source>
        <strain evidence="14">MM50</strain>
    </source>
</reference>
<evidence type="ECO:0000259" key="12">
    <source>
        <dbReference type="PROSITE" id="PS51379"/>
    </source>
</evidence>
<comment type="cofactor">
    <cofactor evidence="10">
        <name>[4Fe-4S] cluster</name>
        <dbReference type="ChEBI" id="CHEBI:49883"/>
    </cofactor>
    <text evidence="10">Binds 3 [4Fe-4S] clusters.</text>
</comment>
<evidence type="ECO:0000313" key="14">
    <source>
        <dbReference type="EMBL" id="BCK82573.1"/>
    </source>
</evidence>
<dbReference type="InterPro" id="IPR017900">
    <property type="entry name" value="4Fe4S_Fe_S_CS"/>
</dbReference>
<keyword evidence="6 10" id="KW-0249">Electron transport</keyword>
<feature type="domain" description="4Fe-4S ferredoxin-type" evidence="12">
    <location>
        <begin position="164"/>
        <end position="193"/>
    </location>
</feature>
<dbReference type="KEGG" id="vcop:MM50RIKEN_23360"/>
<feature type="domain" description="4Fe-4S ferredoxin-type" evidence="12">
    <location>
        <begin position="238"/>
        <end position="267"/>
    </location>
</feature>
<sequence length="307" mass="31335">MDFTTIIWAVVVLGALAIVFGLILAVAAKVFEVEVDPRLPEIQACLAGANCGGCGYPGCAGCAEAILAGKAPVTACAPAGAEGAAKIAAIMGMEAPSGEKMVAHVLCNGGTNAVKNFEYRGVQDCLAATKVCGGDALACKYGCLGFGSCVAACKFDALHIGPNGAAVVDKEKCTNCGACREACPRKLIVEVPYSKKVFVNCSNKDKGPAVTKVCANSCIGCGMCQRTCKFDAIHVVNNVAVIDYTKCKGCTMCAKACPRNAIEPIPTPEEKEKFKAAQKAAAEKKAAAAKAAAEKAAAEKAAAPKAE</sequence>
<organism evidence="14 15">
    <name type="scientific">Vescimonas coprocola</name>
    <dbReference type="NCBI Taxonomy" id="2714355"/>
    <lineage>
        <taxon>Bacteria</taxon>
        <taxon>Bacillati</taxon>
        <taxon>Bacillota</taxon>
        <taxon>Clostridia</taxon>
        <taxon>Eubacteriales</taxon>
        <taxon>Oscillospiraceae</taxon>
        <taxon>Vescimonas</taxon>
    </lineage>
</organism>
<feature type="binding site" evidence="10">
    <location>
        <position position="153"/>
    </location>
    <ligand>
        <name>[4Fe-4S] cluster</name>
        <dbReference type="ChEBI" id="CHEBI:49883"/>
        <label>3</label>
    </ligand>
</feature>
<evidence type="ECO:0000256" key="1">
    <source>
        <dbReference type="ARBA" id="ARBA00022448"/>
    </source>
</evidence>
<feature type="binding site" evidence="10">
    <location>
        <position position="179"/>
    </location>
    <ligand>
        <name>[4Fe-4S] cluster</name>
        <dbReference type="ChEBI" id="CHEBI:49883"/>
        <label>3</label>
    </ligand>
</feature>
<feature type="binding site" evidence="10">
    <location>
        <position position="139"/>
    </location>
    <ligand>
        <name>[4Fe-4S] cluster</name>
        <dbReference type="ChEBI" id="CHEBI:49883"/>
        <label>2</label>
    </ligand>
</feature>
<comment type="subunit">
    <text evidence="10">The complex is composed of six subunits: RnfA, RnfB, RnfC, RnfD, RnfE and RnfG.</text>
</comment>
<gene>
    <name evidence="10 14" type="primary">rnfB</name>
    <name evidence="14" type="ORF">MM50RIKEN_23360</name>
</gene>
<evidence type="ECO:0000256" key="11">
    <source>
        <dbReference type="SAM" id="Phobius"/>
    </source>
</evidence>
<feature type="binding site" evidence="10">
    <location>
        <position position="76"/>
    </location>
    <ligand>
        <name>[4Fe-4S] cluster</name>
        <dbReference type="ChEBI" id="CHEBI:49883"/>
        <label>1</label>
    </ligand>
</feature>
<dbReference type="Pfam" id="PF04060">
    <property type="entry name" value="FeS"/>
    <property type="match status" value="1"/>
</dbReference>
<comment type="caution">
    <text evidence="10">Lacks conserved residue(s) required for the propagation of feature annotation.</text>
</comment>
<comment type="subcellular location">
    <subcellularLocation>
        <location evidence="10">Cell membrane</location>
    </subcellularLocation>
</comment>
<evidence type="ECO:0000256" key="7">
    <source>
        <dbReference type="ARBA" id="ARBA00023004"/>
    </source>
</evidence>
<keyword evidence="1 10" id="KW-0813">Transport</keyword>
<feature type="binding site" evidence="10">
    <location>
        <position position="143"/>
    </location>
    <ligand>
        <name>[4Fe-4S] cluster</name>
        <dbReference type="ChEBI" id="CHEBI:49883"/>
        <label>2</label>
    </ligand>
</feature>
<dbReference type="Gene3D" id="1.10.15.40">
    <property type="entry name" value="Electron transport complex subunit B, putative Fe-S cluster"/>
    <property type="match status" value="1"/>
</dbReference>
<evidence type="ECO:0000256" key="4">
    <source>
        <dbReference type="ARBA" id="ARBA00022737"/>
    </source>
</evidence>
<evidence type="ECO:0000256" key="5">
    <source>
        <dbReference type="ARBA" id="ARBA00022967"/>
    </source>
</evidence>
<dbReference type="EC" id="7.-.-.-" evidence="10"/>
<dbReference type="PROSITE" id="PS00198">
    <property type="entry name" value="4FE4S_FER_1"/>
    <property type="match status" value="2"/>
</dbReference>
<feature type="binding site" evidence="10">
    <location>
        <position position="149"/>
    </location>
    <ligand>
        <name>[4Fe-4S] cluster</name>
        <dbReference type="ChEBI" id="CHEBI:49883"/>
        <label>2</label>
    </ligand>
</feature>
<dbReference type="Pfam" id="PF00037">
    <property type="entry name" value="Fer4"/>
    <property type="match status" value="2"/>
</dbReference>
<keyword evidence="8 10" id="KW-0411">Iron-sulfur</keyword>
<dbReference type="GO" id="GO:0005886">
    <property type="term" value="C:plasma membrane"/>
    <property type="evidence" value="ECO:0007669"/>
    <property type="project" value="UniProtKB-SubCell"/>
</dbReference>
<dbReference type="GO" id="GO:0046872">
    <property type="term" value="F:metal ion binding"/>
    <property type="evidence" value="ECO:0007669"/>
    <property type="project" value="UniProtKB-KW"/>
</dbReference>
<feature type="region of interest" description="Hydrophobic" evidence="10">
    <location>
        <begin position="1"/>
        <end position="28"/>
    </location>
</feature>
<evidence type="ECO:0000256" key="8">
    <source>
        <dbReference type="ARBA" id="ARBA00023014"/>
    </source>
</evidence>
<dbReference type="PROSITE" id="PS51656">
    <property type="entry name" value="4FE4S"/>
    <property type="match status" value="1"/>
</dbReference>
<dbReference type="EMBL" id="AP023418">
    <property type="protein sequence ID" value="BCK82573.1"/>
    <property type="molecule type" value="Genomic_DNA"/>
</dbReference>
<feature type="binding site" evidence="10">
    <location>
        <position position="51"/>
    </location>
    <ligand>
        <name>[4Fe-4S] cluster</name>
        <dbReference type="ChEBI" id="CHEBI:49883"/>
        <label>1</label>
    </ligand>
</feature>
<dbReference type="InterPro" id="IPR050395">
    <property type="entry name" value="4Fe4S_Ferredoxin_RnfB"/>
</dbReference>
<dbReference type="InterPro" id="IPR017896">
    <property type="entry name" value="4Fe4S_Fe-S-bd"/>
</dbReference>
<keyword evidence="15" id="KW-1185">Reference proteome</keyword>
<accession>A0A810QDD8</accession>
<dbReference type="GO" id="GO:0051539">
    <property type="term" value="F:4 iron, 4 sulfur cluster binding"/>
    <property type="evidence" value="ECO:0007669"/>
    <property type="project" value="UniProtKB-UniRule"/>
</dbReference>
<dbReference type="CDD" id="cd10549">
    <property type="entry name" value="MtMvhB_like"/>
    <property type="match status" value="1"/>
</dbReference>
<name>A0A810QDD8_9FIRM</name>